<dbReference type="GO" id="GO:0006429">
    <property type="term" value="P:leucyl-tRNA aminoacylation"/>
    <property type="evidence" value="ECO:0007669"/>
    <property type="project" value="InterPro"/>
</dbReference>
<keyword evidence="4 10" id="KW-0547">Nucleotide-binding</keyword>
<gene>
    <name evidence="15" type="ORF">LNINA_LOCUS4414</name>
</gene>
<dbReference type="SUPFAM" id="SSF47323">
    <property type="entry name" value="Anticodon-binding domain of a subclass of class I aminoacyl-tRNA synthetases"/>
    <property type="match status" value="1"/>
</dbReference>
<evidence type="ECO:0000256" key="6">
    <source>
        <dbReference type="ARBA" id="ARBA00022917"/>
    </source>
</evidence>
<evidence type="ECO:0000256" key="7">
    <source>
        <dbReference type="ARBA" id="ARBA00023146"/>
    </source>
</evidence>
<keyword evidence="3 10" id="KW-0436">Ligase</keyword>
<evidence type="ECO:0000313" key="16">
    <source>
        <dbReference type="Proteomes" id="UP001497472"/>
    </source>
</evidence>
<feature type="domain" description="Leucine--tRNA ligase RagD-binding" evidence="14">
    <location>
        <begin position="938"/>
        <end position="1008"/>
    </location>
</feature>
<dbReference type="InterPro" id="IPR054509">
    <property type="entry name" value="LARS1_ULD"/>
</dbReference>
<evidence type="ECO:0000259" key="13">
    <source>
        <dbReference type="Pfam" id="PF22947"/>
    </source>
</evidence>
<dbReference type="Gene3D" id="1.10.730.10">
    <property type="entry name" value="Isoleucyl-tRNA Synthetase, Domain 1"/>
    <property type="match status" value="1"/>
</dbReference>
<name>A0AAV1J9M3_9NEOP</name>
<dbReference type="PANTHER" id="PTHR45794:SF1">
    <property type="entry name" value="LEUCINE--TRNA LIGASE, CYTOPLASMIC"/>
    <property type="match status" value="1"/>
</dbReference>
<keyword evidence="16" id="KW-1185">Reference proteome</keyword>
<dbReference type="SUPFAM" id="SSF50677">
    <property type="entry name" value="ValRS/IleRS/LeuRS editing domain"/>
    <property type="match status" value="1"/>
</dbReference>
<reference evidence="15 16" key="1">
    <citation type="submission" date="2023-11" db="EMBL/GenBank/DDBJ databases">
        <authorList>
            <person name="Okamura Y."/>
        </authorList>
    </citation>
    <scope>NUCLEOTIDE SEQUENCE [LARGE SCALE GENOMIC DNA]</scope>
</reference>
<feature type="domain" description="Methionyl/Valyl/Leucyl/Isoleucyl-tRNA synthetase anticodon-binding" evidence="12">
    <location>
        <begin position="790"/>
        <end position="902"/>
    </location>
</feature>
<evidence type="ECO:0000256" key="4">
    <source>
        <dbReference type="ARBA" id="ARBA00022741"/>
    </source>
</evidence>
<sequence>MTSLDRKGTFKVEYLQEIEKRIQQRWEDEKIFETDVPQDEKKEKFLCTFPYPYMNGRLHLGHTFSLSKCEFAARYQRLKGKAVLFPFGFHCTGMPIKACADKLKREMSLYGCPPTFPEDVEETPLVEEDTVIKDKSKGKKSKAVAKTGSAKYQWQIMQSLGIPEEEIKEFANESYWLEYFPPRAVADLKKMGLNVDWRRKFITTDVNPFYDSFVRWQFYHLKNRNKIMFGKRYTIYSPLDKQPCMDHDRSSGEGAGPQEYTLIMMTVLEPLPQSLKCFTGKEIKFVTATLRPETMYGQTNCWVQPDHKYISFETVKNGIFICTLRAARNMSYQGFTTIDGKVDVLKEINGRDLLGVALKAPFTSYSKIYSLPMLTIKAEKGTGIVSSVPSDSPDDYAALVDLQKKAAFREKYNITDDMVLPYKPIPVLEIPEYGNLSAVYVYDKLKIQSQNDREKLTQAKDMVYLKGFYDGVLIVGDFKGRKIQDVKKNIQNQLVKEGSAVIYYEPEKTIISRSGDECVVALCDQWYLDYGDQEWKAQAERVLGAMNTFHDEVRKNLSGTIKWLHEYACSRTYGLGTKLPWDTQWVIESLSDSTIYNAYYTIAHFLQGNTFRGDVENQLKIKPEQMTTQVWDYIFFKDAPIPKDTKIPRSSLDLMKKSFNYWYPVDMRTSGKDLIQNHLSYFIFVHCAIWDKEEDKWPKGIRANGHLLLNSAKMSKSDGNFLTLSESLEKFSADGMRLTLADAGDSIEDANFVESTADAAILRLFTFIEWVKEMVAIKSNLRTGEYNFHDRVFTSEMNTLILQTDDNYNKVLFKEALKTGFFELQAARDKYRELCSEGGMHAEVVTRYIETQAILLSPICPHVAEHVWELLEHKASIVHARWPVAGDIDVVAIKASTYLMEAAHSFRIYLKNHCAVRKAKKGETPKLERKPNKAVIWVAKEYPKWQHIILSTLKELNGPSGLPDNKVISGKLAEVTELKKYMKRVMPFVQSTRDNLQKIGSEALSVALPFDEAKVLEDNKQYLLNTLDLDAIEVRHTDSPDAPEKTREDCAPGAPHINFIAEPGLTVNVVNPTPLSGLFSVFVTLVDGDTVEKVKAKIAKEVKAVKDVKSLKLWRYLDPVLGPRKIPVIGDHESKCAVLDDGAILRVQTDASRVELVQNGTNLNIGLQLIYTYALAEWNFGKDLSVSWPTLG</sequence>
<comment type="caution">
    <text evidence="15">The sequence shown here is derived from an EMBL/GenBank/DDBJ whole genome shotgun (WGS) entry which is preliminary data.</text>
</comment>
<organism evidence="15 16">
    <name type="scientific">Leptosia nina</name>
    <dbReference type="NCBI Taxonomy" id="320188"/>
    <lineage>
        <taxon>Eukaryota</taxon>
        <taxon>Metazoa</taxon>
        <taxon>Ecdysozoa</taxon>
        <taxon>Arthropoda</taxon>
        <taxon>Hexapoda</taxon>
        <taxon>Insecta</taxon>
        <taxon>Pterygota</taxon>
        <taxon>Neoptera</taxon>
        <taxon>Endopterygota</taxon>
        <taxon>Lepidoptera</taxon>
        <taxon>Glossata</taxon>
        <taxon>Ditrysia</taxon>
        <taxon>Papilionoidea</taxon>
        <taxon>Pieridae</taxon>
        <taxon>Pierinae</taxon>
        <taxon>Leptosia</taxon>
    </lineage>
</organism>
<dbReference type="SUPFAM" id="SSF52374">
    <property type="entry name" value="Nucleotidylyl transferase"/>
    <property type="match status" value="1"/>
</dbReference>
<keyword evidence="5 10" id="KW-0067">ATP-binding</keyword>
<dbReference type="InterPro" id="IPR014729">
    <property type="entry name" value="Rossmann-like_a/b/a_fold"/>
</dbReference>
<dbReference type="Proteomes" id="UP001497472">
    <property type="component" value="Unassembled WGS sequence"/>
</dbReference>
<dbReference type="PANTHER" id="PTHR45794">
    <property type="entry name" value="LEUCYL-TRNA SYNTHETASE"/>
    <property type="match status" value="1"/>
</dbReference>
<feature type="domain" description="Leucine--tRNA ligase ubiquitin-like" evidence="13">
    <location>
        <begin position="1062"/>
        <end position="1173"/>
    </location>
</feature>
<dbReference type="Pfam" id="PF24810">
    <property type="entry name" value="RBD_LARS1"/>
    <property type="match status" value="1"/>
</dbReference>
<evidence type="ECO:0000256" key="5">
    <source>
        <dbReference type="ARBA" id="ARBA00022840"/>
    </source>
</evidence>
<dbReference type="NCBIfam" id="NF008957">
    <property type="entry name" value="PRK12300.1"/>
    <property type="match status" value="1"/>
</dbReference>
<dbReference type="EC" id="6.1.1.4" evidence="2"/>
<feature type="domain" description="Aminoacyl-tRNA synthetase class Ia" evidence="11">
    <location>
        <begin position="22"/>
        <end position="102"/>
    </location>
</feature>
<evidence type="ECO:0000256" key="8">
    <source>
        <dbReference type="ARBA" id="ARBA00030520"/>
    </source>
</evidence>
<accession>A0AAV1J9M3</accession>
<dbReference type="AlphaFoldDB" id="A0AAV1J9M3"/>
<dbReference type="InterPro" id="IPR004493">
    <property type="entry name" value="Leu-tRNA-synth_Ia_arc/euk"/>
</dbReference>
<dbReference type="InterPro" id="IPR001412">
    <property type="entry name" value="aa-tRNA-synth_I_CS"/>
</dbReference>
<dbReference type="NCBIfam" id="TIGR00395">
    <property type="entry name" value="leuS_arch"/>
    <property type="match status" value="1"/>
</dbReference>
<proteinExistence type="inferred from homology"/>
<dbReference type="Gene3D" id="3.40.50.620">
    <property type="entry name" value="HUPs"/>
    <property type="match status" value="1"/>
</dbReference>
<evidence type="ECO:0000313" key="15">
    <source>
        <dbReference type="EMBL" id="CAK1544692.1"/>
    </source>
</evidence>
<dbReference type="InterPro" id="IPR002300">
    <property type="entry name" value="aa-tRNA-synth_Ia"/>
</dbReference>
<protein>
    <recommendedName>
        <fullName evidence="2">leucine--tRNA ligase</fullName>
        <ecNumber evidence="2">6.1.1.4</ecNumber>
    </recommendedName>
    <alternativeName>
        <fullName evidence="8">Leucyl-tRNA synthetase</fullName>
    </alternativeName>
</protein>
<comment type="catalytic activity">
    <reaction evidence="9">
        <text>tRNA(Leu) + L-leucine + ATP = L-leucyl-tRNA(Leu) + AMP + diphosphate</text>
        <dbReference type="Rhea" id="RHEA:11688"/>
        <dbReference type="Rhea" id="RHEA-COMP:9613"/>
        <dbReference type="Rhea" id="RHEA-COMP:9622"/>
        <dbReference type="ChEBI" id="CHEBI:30616"/>
        <dbReference type="ChEBI" id="CHEBI:33019"/>
        <dbReference type="ChEBI" id="CHEBI:57427"/>
        <dbReference type="ChEBI" id="CHEBI:78442"/>
        <dbReference type="ChEBI" id="CHEBI:78494"/>
        <dbReference type="ChEBI" id="CHEBI:456215"/>
        <dbReference type="EC" id="6.1.1.4"/>
    </reaction>
</comment>
<evidence type="ECO:0000256" key="2">
    <source>
        <dbReference type="ARBA" id="ARBA00013164"/>
    </source>
</evidence>
<comment type="similarity">
    <text evidence="1 10">Belongs to the class-I aminoacyl-tRNA synthetase family.</text>
</comment>
<dbReference type="FunFam" id="3.90.740.10:FF:000001">
    <property type="entry name" value="Leucine--tRNA ligase, cytoplasmic"/>
    <property type="match status" value="1"/>
</dbReference>
<feature type="domain" description="Aminoacyl-tRNA synthetase class Ia" evidence="11">
    <location>
        <begin position="176"/>
        <end position="751"/>
    </location>
</feature>
<dbReference type="EMBL" id="CAVLEF010000006">
    <property type="protein sequence ID" value="CAK1544692.1"/>
    <property type="molecule type" value="Genomic_DNA"/>
</dbReference>
<evidence type="ECO:0000256" key="3">
    <source>
        <dbReference type="ARBA" id="ARBA00022598"/>
    </source>
</evidence>
<dbReference type="PROSITE" id="PS00178">
    <property type="entry name" value="AA_TRNA_LIGASE_I"/>
    <property type="match status" value="1"/>
</dbReference>
<evidence type="ECO:0000259" key="14">
    <source>
        <dbReference type="Pfam" id="PF24810"/>
    </source>
</evidence>
<dbReference type="CDD" id="cd07959">
    <property type="entry name" value="Anticodon_Ia_Leu_AEc"/>
    <property type="match status" value="1"/>
</dbReference>
<dbReference type="InterPro" id="IPR055416">
    <property type="entry name" value="RBD_LARS1"/>
</dbReference>
<dbReference type="FunFam" id="3.40.50.620:FF:000326">
    <property type="entry name" value="Leucine--tRNA ligase, cytoplasmic"/>
    <property type="match status" value="1"/>
</dbReference>
<keyword evidence="7 10" id="KW-0030">Aminoacyl-tRNA synthetase</keyword>
<dbReference type="InterPro" id="IPR013155">
    <property type="entry name" value="M/V/L/I-tRNA-synth_anticd-bd"/>
</dbReference>
<dbReference type="GO" id="GO:0004823">
    <property type="term" value="F:leucine-tRNA ligase activity"/>
    <property type="evidence" value="ECO:0007669"/>
    <property type="project" value="UniProtKB-EC"/>
</dbReference>
<dbReference type="InterPro" id="IPR009080">
    <property type="entry name" value="tRNAsynth_Ia_anticodon-bd"/>
</dbReference>
<dbReference type="GO" id="GO:0002161">
    <property type="term" value="F:aminoacyl-tRNA deacylase activity"/>
    <property type="evidence" value="ECO:0007669"/>
    <property type="project" value="InterPro"/>
</dbReference>
<dbReference type="Pfam" id="PF00133">
    <property type="entry name" value="tRNA-synt_1"/>
    <property type="match status" value="2"/>
</dbReference>
<dbReference type="FunFam" id="1.10.730.10:FF:000020">
    <property type="entry name" value="Leucine--tRNA ligase cytoplasmic"/>
    <property type="match status" value="1"/>
</dbReference>
<evidence type="ECO:0000256" key="10">
    <source>
        <dbReference type="RuleBase" id="RU363035"/>
    </source>
</evidence>
<evidence type="ECO:0000256" key="9">
    <source>
        <dbReference type="ARBA" id="ARBA00047469"/>
    </source>
</evidence>
<evidence type="ECO:0000259" key="11">
    <source>
        <dbReference type="Pfam" id="PF00133"/>
    </source>
</evidence>
<dbReference type="InterPro" id="IPR009008">
    <property type="entry name" value="Val/Leu/Ile-tRNA-synth_edit"/>
</dbReference>
<dbReference type="GO" id="GO:0005524">
    <property type="term" value="F:ATP binding"/>
    <property type="evidence" value="ECO:0007669"/>
    <property type="project" value="UniProtKB-KW"/>
</dbReference>
<evidence type="ECO:0000259" key="12">
    <source>
        <dbReference type="Pfam" id="PF08264"/>
    </source>
</evidence>
<dbReference type="Gene3D" id="3.90.740.10">
    <property type="entry name" value="Valyl/Leucyl/Isoleucyl-tRNA synthetase, editing domain"/>
    <property type="match status" value="1"/>
</dbReference>
<keyword evidence="6 10" id="KW-0648">Protein biosynthesis</keyword>
<evidence type="ECO:0000256" key="1">
    <source>
        <dbReference type="ARBA" id="ARBA00005594"/>
    </source>
</evidence>
<dbReference type="Pfam" id="PF08264">
    <property type="entry name" value="Anticodon_1"/>
    <property type="match status" value="1"/>
</dbReference>
<dbReference type="Pfam" id="PF22947">
    <property type="entry name" value="ULD_3"/>
    <property type="match status" value="1"/>
</dbReference>